<dbReference type="OMA" id="PIRTSMT"/>
<dbReference type="AlphaFoldDB" id="A0A284QZF5"/>
<evidence type="ECO:0000259" key="6">
    <source>
        <dbReference type="Pfam" id="PF04129"/>
    </source>
</evidence>
<feature type="domain" description="Vps52 C-terminal" evidence="7">
    <location>
        <begin position="366"/>
        <end position="449"/>
    </location>
</feature>
<dbReference type="GO" id="GO:0042147">
    <property type="term" value="P:retrograde transport, endosome to Golgi"/>
    <property type="evidence" value="ECO:0007669"/>
    <property type="project" value="TreeGrafter"/>
</dbReference>
<organism evidence="8 9">
    <name type="scientific">Armillaria ostoyae</name>
    <name type="common">Armillaria root rot fungus</name>
    <dbReference type="NCBI Taxonomy" id="47428"/>
    <lineage>
        <taxon>Eukaryota</taxon>
        <taxon>Fungi</taxon>
        <taxon>Dikarya</taxon>
        <taxon>Basidiomycota</taxon>
        <taxon>Agaricomycotina</taxon>
        <taxon>Agaricomycetes</taxon>
        <taxon>Agaricomycetidae</taxon>
        <taxon>Agaricales</taxon>
        <taxon>Marasmiineae</taxon>
        <taxon>Physalacriaceae</taxon>
        <taxon>Armillaria</taxon>
    </lineage>
</organism>
<evidence type="ECO:0000256" key="2">
    <source>
        <dbReference type="ARBA" id="ARBA00008180"/>
    </source>
</evidence>
<feature type="domain" description="Vps52 coiled-coil" evidence="6">
    <location>
        <begin position="33"/>
        <end position="196"/>
    </location>
</feature>
<comment type="similarity">
    <text evidence="2">Belongs to the VPS52 family.</text>
</comment>
<dbReference type="STRING" id="47428.A0A284QZF5"/>
<dbReference type="Proteomes" id="UP000219338">
    <property type="component" value="Unassembled WGS sequence"/>
</dbReference>
<dbReference type="InterPro" id="IPR048361">
    <property type="entry name" value="Vps52_C"/>
</dbReference>
<dbReference type="OrthoDB" id="19482at2759"/>
<evidence type="ECO:0000313" key="8">
    <source>
        <dbReference type="EMBL" id="SJL01815.1"/>
    </source>
</evidence>
<protein>
    <recommendedName>
        <fullName evidence="10">Vacuolar sorting protein</fullName>
    </recommendedName>
</protein>
<proteinExistence type="inferred from homology"/>
<dbReference type="EMBL" id="FUEG01000003">
    <property type="protein sequence ID" value="SJL01815.1"/>
    <property type="molecule type" value="Genomic_DNA"/>
</dbReference>
<dbReference type="PANTHER" id="PTHR14190">
    <property type="entry name" value="SUPPRESSOR OF ACTIN MUTATIONS 2/VACUOLAR PROTEIN SORTING 52"/>
    <property type="match status" value="1"/>
</dbReference>
<evidence type="ECO:0000259" key="7">
    <source>
        <dbReference type="Pfam" id="PF20655"/>
    </source>
</evidence>
<accession>A0A284QZF5</accession>
<dbReference type="InterPro" id="IPR007258">
    <property type="entry name" value="Vps52"/>
</dbReference>
<feature type="domain" description="Vps52 C-terminal" evidence="7">
    <location>
        <begin position="269"/>
        <end position="314"/>
    </location>
</feature>
<dbReference type="PANTHER" id="PTHR14190:SF7">
    <property type="entry name" value="VACUOLAR PROTEIN SORTING-ASSOCIATED PROTEIN 52 HOMOLOG"/>
    <property type="match status" value="1"/>
</dbReference>
<dbReference type="Pfam" id="PF20655">
    <property type="entry name" value="Vps52_C"/>
    <property type="match status" value="2"/>
</dbReference>
<dbReference type="GO" id="GO:0019905">
    <property type="term" value="F:syntaxin binding"/>
    <property type="evidence" value="ECO:0007669"/>
    <property type="project" value="TreeGrafter"/>
</dbReference>
<evidence type="ECO:0008006" key="10">
    <source>
        <dbReference type="Google" id="ProtNLM"/>
    </source>
</evidence>
<comment type="subcellular location">
    <subcellularLocation>
        <location evidence="1">Golgi apparatus</location>
        <location evidence="1">trans-Golgi network</location>
    </subcellularLocation>
</comment>
<evidence type="ECO:0000256" key="4">
    <source>
        <dbReference type="ARBA" id="ARBA00022927"/>
    </source>
</evidence>
<dbReference type="InterPro" id="IPR048319">
    <property type="entry name" value="Vps52_CC"/>
</dbReference>
<dbReference type="GO" id="GO:0005829">
    <property type="term" value="C:cytosol"/>
    <property type="evidence" value="ECO:0007669"/>
    <property type="project" value="GOC"/>
</dbReference>
<sequence length="578" mass="65081">MASEQSSMHTFRYSDYSYLTFIRFGPVLREKDFVELHDQVQTSVKLLDSLETFLSTFQKDLSAVSGQISELQDRSKDIDNRLKSRRRIEKPLSSLIADIAIPPSIATIILDTDVGEPWIDIIDDFERRLDTCKARARVKAARDVGEVAEGLRIVAASKTRAFFLALFQPIQKSVTTNMQVIQTSVILKYRPLFAFLQRQAPDVAHEVQRSYVSAARVYYETGFRRYARSLGWVKARSAQKFEPITSSEQKTTSIDLERLAYGKIDGPSVTLAYMADDKTYTEPIEALLRSLLLVFMDNATAEYTFVKTFFPVQTSLPPLDFEHTLSPALSPTDNNSYAGSEFGGLRTPVPPSISAQLASLKEEQAATDAIWKQIFDPVLEYVQTFVRSALDPVPSIIPLLTMIRLIEDVAAEIENRACPAAVTFMFGVRMDLWPVFQKVMSENIDGVKKLAEGGGSSYFSRAVVLTESTVANLCNHYIVIFNSFVALTEQSDETMIFSKRVDFFQIAKIIQRYVNQISDSIAKATAQSSMYETLLQGLSKGNLFAAHPKSQLELAYWSNLEEEARRKIISAQQAKQRR</sequence>
<dbReference type="GO" id="GO:0015031">
    <property type="term" value="P:protein transport"/>
    <property type="evidence" value="ECO:0007669"/>
    <property type="project" value="UniProtKB-KW"/>
</dbReference>
<evidence type="ECO:0000256" key="5">
    <source>
        <dbReference type="ARBA" id="ARBA00023034"/>
    </source>
</evidence>
<keyword evidence="9" id="KW-1185">Reference proteome</keyword>
<name>A0A284QZF5_ARMOS</name>
<reference evidence="9" key="1">
    <citation type="journal article" date="2017" name="Nat. Ecol. Evol.">
        <title>Genome expansion and lineage-specific genetic innovations in the forest pathogenic fungi Armillaria.</title>
        <authorList>
            <person name="Sipos G."/>
            <person name="Prasanna A.N."/>
            <person name="Walter M.C."/>
            <person name="O'Connor E."/>
            <person name="Balint B."/>
            <person name="Krizsan K."/>
            <person name="Kiss B."/>
            <person name="Hess J."/>
            <person name="Varga T."/>
            <person name="Slot J."/>
            <person name="Riley R."/>
            <person name="Boka B."/>
            <person name="Rigling D."/>
            <person name="Barry K."/>
            <person name="Lee J."/>
            <person name="Mihaltcheva S."/>
            <person name="LaButti K."/>
            <person name="Lipzen A."/>
            <person name="Waldron R."/>
            <person name="Moloney N.M."/>
            <person name="Sperisen C."/>
            <person name="Kredics L."/>
            <person name="Vagvoelgyi C."/>
            <person name="Patrignani A."/>
            <person name="Fitzpatrick D."/>
            <person name="Nagy I."/>
            <person name="Doyle S."/>
            <person name="Anderson J.B."/>
            <person name="Grigoriev I.V."/>
            <person name="Gueldener U."/>
            <person name="Muensterkoetter M."/>
            <person name="Nagy L.G."/>
        </authorList>
    </citation>
    <scope>NUCLEOTIDE SEQUENCE [LARGE SCALE GENOMIC DNA]</scope>
    <source>
        <strain evidence="9">C18/9</strain>
    </source>
</reference>
<keyword evidence="4" id="KW-0653">Protein transport</keyword>
<evidence type="ECO:0000256" key="1">
    <source>
        <dbReference type="ARBA" id="ARBA00004601"/>
    </source>
</evidence>
<dbReference type="GO" id="GO:0006896">
    <property type="term" value="P:Golgi to vacuole transport"/>
    <property type="evidence" value="ECO:0007669"/>
    <property type="project" value="TreeGrafter"/>
</dbReference>
<keyword evidence="3" id="KW-0813">Transport</keyword>
<keyword evidence="5" id="KW-0333">Golgi apparatus</keyword>
<evidence type="ECO:0000256" key="3">
    <source>
        <dbReference type="ARBA" id="ARBA00022448"/>
    </source>
</evidence>
<evidence type="ECO:0000313" key="9">
    <source>
        <dbReference type="Proteomes" id="UP000219338"/>
    </source>
</evidence>
<gene>
    <name evidence="8" type="ORF">ARMOST_05139</name>
</gene>
<dbReference type="Pfam" id="PF04129">
    <property type="entry name" value="Vps52_CC"/>
    <property type="match status" value="1"/>
</dbReference>
<dbReference type="GO" id="GO:0032456">
    <property type="term" value="P:endocytic recycling"/>
    <property type="evidence" value="ECO:0007669"/>
    <property type="project" value="TreeGrafter"/>
</dbReference>
<dbReference type="GO" id="GO:0000938">
    <property type="term" value="C:GARP complex"/>
    <property type="evidence" value="ECO:0007669"/>
    <property type="project" value="TreeGrafter"/>
</dbReference>